<protein>
    <submittedName>
        <fullName evidence="2">Uncharacterized protein</fullName>
    </submittedName>
</protein>
<evidence type="ECO:0000313" key="3">
    <source>
        <dbReference type="Proteomes" id="UP000219338"/>
    </source>
</evidence>
<gene>
    <name evidence="2" type="ORF">ARMOST_01197</name>
</gene>
<evidence type="ECO:0000313" key="2">
    <source>
        <dbReference type="EMBL" id="SJK97941.1"/>
    </source>
</evidence>
<accession>A0A284QNA5</accession>
<name>A0A284QNA5_ARMOS</name>
<reference evidence="3" key="1">
    <citation type="journal article" date="2017" name="Nat. Ecol. Evol.">
        <title>Genome expansion and lineage-specific genetic innovations in the forest pathogenic fungi Armillaria.</title>
        <authorList>
            <person name="Sipos G."/>
            <person name="Prasanna A.N."/>
            <person name="Walter M.C."/>
            <person name="O'Connor E."/>
            <person name="Balint B."/>
            <person name="Krizsan K."/>
            <person name="Kiss B."/>
            <person name="Hess J."/>
            <person name="Varga T."/>
            <person name="Slot J."/>
            <person name="Riley R."/>
            <person name="Boka B."/>
            <person name="Rigling D."/>
            <person name="Barry K."/>
            <person name="Lee J."/>
            <person name="Mihaltcheva S."/>
            <person name="LaButti K."/>
            <person name="Lipzen A."/>
            <person name="Waldron R."/>
            <person name="Moloney N.M."/>
            <person name="Sperisen C."/>
            <person name="Kredics L."/>
            <person name="Vagvoelgyi C."/>
            <person name="Patrignani A."/>
            <person name="Fitzpatrick D."/>
            <person name="Nagy I."/>
            <person name="Doyle S."/>
            <person name="Anderson J.B."/>
            <person name="Grigoriev I.V."/>
            <person name="Gueldener U."/>
            <person name="Muensterkoetter M."/>
            <person name="Nagy L.G."/>
        </authorList>
    </citation>
    <scope>NUCLEOTIDE SEQUENCE [LARGE SCALE GENOMIC DNA]</scope>
    <source>
        <strain evidence="3">C18/9</strain>
    </source>
</reference>
<organism evidence="2 3">
    <name type="scientific">Armillaria ostoyae</name>
    <name type="common">Armillaria root rot fungus</name>
    <dbReference type="NCBI Taxonomy" id="47428"/>
    <lineage>
        <taxon>Eukaryota</taxon>
        <taxon>Fungi</taxon>
        <taxon>Dikarya</taxon>
        <taxon>Basidiomycota</taxon>
        <taxon>Agaricomycotina</taxon>
        <taxon>Agaricomycetes</taxon>
        <taxon>Agaricomycetidae</taxon>
        <taxon>Agaricales</taxon>
        <taxon>Marasmiineae</taxon>
        <taxon>Physalacriaceae</taxon>
        <taxon>Armillaria</taxon>
    </lineage>
</organism>
<feature type="region of interest" description="Disordered" evidence="1">
    <location>
        <begin position="1"/>
        <end position="27"/>
    </location>
</feature>
<keyword evidence="3" id="KW-1185">Reference proteome</keyword>
<evidence type="ECO:0000256" key="1">
    <source>
        <dbReference type="SAM" id="MobiDB-lite"/>
    </source>
</evidence>
<dbReference type="Proteomes" id="UP000219338">
    <property type="component" value="Unassembled WGS sequence"/>
</dbReference>
<dbReference type="AlphaFoldDB" id="A0A284QNA5"/>
<sequence>MVASSHSRHDIRTLKGTARGSKMQMMPDSKEDKIHKFGLSQFHCPNYATLVYISESLQAQKGLYRALRVSKDSLQVNIEGLAMTRPYPSLQSSPNSIPLTEGLYRSSAF</sequence>
<proteinExistence type="predicted"/>
<dbReference type="EMBL" id="FUEG01000001">
    <property type="protein sequence ID" value="SJK97941.1"/>
    <property type="molecule type" value="Genomic_DNA"/>
</dbReference>